<dbReference type="OrthoDB" id="8118055at2759"/>
<dbReference type="FunFam" id="1.50.10.10:FF:000037">
    <property type="entry name" value="alpha-1,2-Mannosidase"/>
    <property type="match status" value="1"/>
</dbReference>
<organism evidence="11 12">
    <name type="scientific">Dactylonectria estremocensis</name>
    <dbReference type="NCBI Taxonomy" id="1079267"/>
    <lineage>
        <taxon>Eukaryota</taxon>
        <taxon>Fungi</taxon>
        <taxon>Dikarya</taxon>
        <taxon>Ascomycota</taxon>
        <taxon>Pezizomycotina</taxon>
        <taxon>Sordariomycetes</taxon>
        <taxon>Hypocreomycetidae</taxon>
        <taxon>Hypocreales</taxon>
        <taxon>Nectriaceae</taxon>
        <taxon>Dactylonectria</taxon>
    </lineage>
</organism>
<evidence type="ECO:0000256" key="6">
    <source>
        <dbReference type="PIRSR" id="PIRSR601382-1"/>
    </source>
</evidence>
<comment type="caution">
    <text evidence="11">The sequence shown here is derived from an EMBL/GenBank/DDBJ whole genome shotgun (WGS) entry which is preliminary data.</text>
</comment>
<dbReference type="InterPro" id="IPR036026">
    <property type="entry name" value="Seven-hairpin_glycosidases"/>
</dbReference>
<dbReference type="GO" id="GO:0004571">
    <property type="term" value="F:mannosyl-oligosaccharide 1,2-alpha-mannosidase activity"/>
    <property type="evidence" value="ECO:0007669"/>
    <property type="project" value="InterPro"/>
</dbReference>
<dbReference type="InterPro" id="IPR012341">
    <property type="entry name" value="6hp_glycosidase-like_sf"/>
</dbReference>
<dbReference type="Proteomes" id="UP000717696">
    <property type="component" value="Unassembled WGS sequence"/>
</dbReference>
<keyword evidence="5 8" id="KW-1015">Disulfide bond</keyword>
<dbReference type="PANTHER" id="PTHR11742:SF89">
    <property type="entry name" value="ALPHA-1,2-MANNOSIDASE"/>
    <property type="match status" value="1"/>
</dbReference>
<evidence type="ECO:0000256" key="1">
    <source>
        <dbReference type="ARBA" id="ARBA00001913"/>
    </source>
</evidence>
<evidence type="ECO:0000313" key="11">
    <source>
        <dbReference type="EMBL" id="KAH7120214.1"/>
    </source>
</evidence>
<evidence type="ECO:0000256" key="5">
    <source>
        <dbReference type="ARBA" id="ARBA00023157"/>
    </source>
</evidence>
<dbReference type="SUPFAM" id="SSF48225">
    <property type="entry name" value="Seven-hairpin glycosidases"/>
    <property type="match status" value="1"/>
</dbReference>
<dbReference type="InterPro" id="IPR001382">
    <property type="entry name" value="Glyco_hydro_47"/>
</dbReference>
<protein>
    <recommendedName>
        <fullName evidence="9">alpha-1,2-Mannosidase</fullName>
        <ecNumber evidence="9">3.2.1.-</ecNumber>
    </recommendedName>
</protein>
<dbReference type="Gene3D" id="1.50.10.10">
    <property type="match status" value="1"/>
</dbReference>
<keyword evidence="12" id="KW-1185">Reference proteome</keyword>
<evidence type="ECO:0000256" key="10">
    <source>
        <dbReference type="SAM" id="SignalP"/>
    </source>
</evidence>
<feature type="active site" description="Proton donor" evidence="6">
    <location>
        <position position="415"/>
    </location>
</feature>
<name>A0A9P9IHY8_9HYPO</name>
<evidence type="ECO:0000256" key="8">
    <source>
        <dbReference type="PIRSR" id="PIRSR601382-3"/>
    </source>
</evidence>
<feature type="active site" description="Proton donor" evidence="6">
    <location>
        <position position="166"/>
    </location>
</feature>
<evidence type="ECO:0000313" key="12">
    <source>
        <dbReference type="Proteomes" id="UP000717696"/>
    </source>
</evidence>
<evidence type="ECO:0000256" key="3">
    <source>
        <dbReference type="ARBA" id="ARBA00007658"/>
    </source>
</evidence>
<dbReference type="EC" id="3.2.1.-" evidence="9"/>
<feature type="active site" evidence="6">
    <location>
        <position position="300"/>
    </location>
</feature>
<reference evidence="11" key="1">
    <citation type="journal article" date="2021" name="Nat. Commun.">
        <title>Genetic determinants of endophytism in the Arabidopsis root mycobiome.</title>
        <authorList>
            <person name="Mesny F."/>
            <person name="Miyauchi S."/>
            <person name="Thiergart T."/>
            <person name="Pickel B."/>
            <person name="Atanasova L."/>
            <person name="Karlsson M."/>
            <person name="Huettel B."/>
            <person name="Barry K.W."/>
            <person name="Haridas S."/>
            <person name="Chen C."/>
            <person name="Bauer D."/>
            <person name="Andreopoulos W."/>
            <person name="Pangilinan J."/>
            <person name="LaButti K."/>
            <person name="Riley R."/>
            <person name="Lipzen A."/>
            <person name="Clum A."/>
            <person name="Drula E."/>
            <person name="Henrissat B."/>
            <person name="Kohler A."/>
            <person name="Grigoriev I.V."/>
            <person name="Martin F.M."/>
            <person name="Hacquard S."/>
        </authorList>
    </citation>
    <scope>NUCLEOTIDE SEQUENCE</scope>
    <source>
        <strain evidence="11">MPI-CAGE-AT-0021</strain>
    </source>
</reference>
<feature type="binding site" evidence="7">
    <location>
        <position position="546"/>
    </location>
    <ligand>
        <name>Ca(2+)</name>
        <dbReference type="ChEBI" id="CHEBI:29108"/>
    </ligand>
</feature>
<comment type="similarity">
    <text evidence="3 9">Belongs to the glycosyl hydrolase 47 family.</text>
</comment>
<dbReference type="AlphaFoldDB" id="A0A9P9IHY8"/>
<evidence type="ECO:0000256" key="2">
    <source>
        <dbReference type="ARBA" id="ARBA00004922"/>
    </source>
</evidence>
<dbReference type="GO" id="GO:0005509">
    <property type="term" value="F:calcium ion binding"/>
    <property type="evidence" value="ECO:0007669"/>
    <property type="project" value="InterPro"/>
</dbReference>
<dbReference type="EMBL" id="JAGMUU010000028">
    <property type="protein sequence ID" value="KAH7120214.1"/>
    <property type="molecule type" value="Genomic_DNA"/>
</dbReference>
<dbReference type="GO" id="GO:0016020">
    <property type="term" value="C:membrane"/>
    <property type="evidence" value="ECO:0007669"/>
    <property type="project" value="InterPro"/>
</dbReference>
<gene>
    <name evidence="11" type="ORF">B0J13DRAFT_589668</name>
</gene>
<dbReference type="InterPro" id="IPR050749">
    <property type="entry name" value="Glycosyl_Hydrolase_47"/>
</dbReference>
<dbReference type="Pfam" id="PF01532">
    <property type="entry name" value="Glyco_hydro_47"/>
    <property type="match status" value="1"/>
</dbReference>
<keyword evidence="4 9" id="KW-0378">Hydrolase</keyword>
<evidence type="ECO:0000256" key="4">
    <source>
        <dbReference type="ARBA" id="ARBA00022801"/>
    </source>
</evidence>
<dbReference type="PANTHER" id="PTHR11742">
    <property type="entry name" value="MANNOSYL-OLIGOSACCHARIDE ALPHA-1,2-MANNOSIDASE-RELATED"/>
    <property type="match status" value="1"/>
</dbReference>
<evidence type="ECO:0000256" key="9">
    <source>
        <dbReference type="RuleBase" id="RU361193"/>
    </source>
</evidence>
<feature type="disulfide bond" evidence="8">
    <location>
        <begin position="372"/>
        <end position="401"/>
    </location>
</feature>
<feature type="active site" evidence="6">
    <location>
        <position position="460"/>
    </location>
</feature>
<keyword evidence="9" id="KW-0326">Glycosidase</keyword>
<comment type="pathway">
    <text evidence="2">Protein modification; protein glycosylation.</text>
</comment>
<keyword evidence="7" id="KW-0106">Calcium</keyword>
<keyword evidence="7" id="KW-0479">Metal-binding</keyword>
<feature type="chain" id="PRO_5040112450" description="alpha-1,2-Mannosidase" evidence="10">
    <location>
        <begin position="25"/>
        <end position="564"/>
    </location>
</feature>
<keyword evidence="10" id="KW-0732">Signal</keyword>
<dbReference type="PRINTS" id="PR00747">
    <property type="entry name" value="GLYHDRLASE47"/>
</dbReference>
<comment type="cofactor">
    <cofactor evidence="1 7">
        <name>Ca(2+)</name>
        <dbReference type="ChEBI" id="CHEBI:29108"/>
    </cofactor>
</comment>
<accession>A0A9P9IHY8</accession>
<dbReference type="GO" id="GO:0036503">
    <property type="term" value="P:ERAD pathway"/>
    <property type="evidence" value="ECO:0007669"/>
    <property type="project" value="UniProtKB-ARBA"/>
</dbReference>
<dbReference type="GO" id="GO:0005783">
    <property type="term" value="C:endoplasmic reticulum"/>
    <property type="evidence" value="ECO:0007669"/>
    <property type="project" value="TreeGrafter"/>
</dbReference>
<dbReference type="GO" id="GO:0005975">
    <property type="term" value="P:carbohydrate metabolic process"/>
    <property type="evidence" value="ECO:0007669"/>
    <property type="project" value="InterPro"/>
</dbReference>
<evidence type="ECO:0000256" key="7">
    <source>
        <dbReference type="PIRSR" id="PIRSR601382-2"/>
    </source>
</evidence>
<feature type="signal peptide" evidence="10">
    <location>
        <begin position="1"/>
        <end position="24"/>
    </location>
</feature>
<proteinExistence type="inferred from homology"/>
<sequence>MSAASRPHGLVACLGLQAVVLSRAQRCNRLAVMPIPSVNWSSRPLFHPPSSIKPLPNGRAKQFPPVQADASKFAHSAATEARRDAVRDEFVRSYRSYRQFAWTRDELLPVAAAGKDTFGGWAATLVDSLDTLWIMGLDSEFHEAAQTAAKLDWGDVRGIGAVNVFETTIRHLGGLLGAFDLSGDPALLLKAVELGNMLYAAFDTPNRLPGFWLNFADAERGRQVAGVNDPSAAPGSLCLEFTRLSQLTGDSRFYDAADRVTQFLARAQNDSLLPGMWPVTLDFEHEQVRDGSFSLGALADSLYEYLPKMHALLGGLDPGFETMYRVAMGVVERNLLFRPMLADQANVLFAGDVHFTEQGDAFLVTESQHLSCFAGGMLALGGRLIADAHHVDLGARLARGCGWAYGAFASGIMPEIFNLIPCPTLKPCAFDDALWRREGDLRLTRGFRHARDPRYLLRPEAIESVFVLYRVTGDPAWQDMAWDMFQAVVRETATGYANAAIEDVTRQGSAKIDSMESFWLSETLKYFYLIFSPPDLISLDEFVLNTEAHPFRRPTYQPPENGGL</sequence>